<reference evidence="7 8" key="1">
    <citation type="submission" date="2019-08" db="EMBL/GenBank/DDBJ databases">
        <title>The genome of the soybean aphid Biotype 1, its phylome, world population structure and adaptation to the North American continent.</title>
        <authorList>
            <person name="Giordano R."/>
            <person name="Donthu R.K."/>
            <person name="Hernandez A.G."/>
            <person name="Wright C.L."/>
            <person name="Zimin A.V."/>
        </authorList>
    </citation>
    <scope>NUCLEOTIDE SEQUENCE [LARGE SCALE GENOMIC DNA]</scope>
    <source>
        <tissue evidence="7">Whole aphids</tissue>
    </source>
</reference>
<dbReference type="AlphaFoldDB" id="A0A6G0TUX7"/>
<keyword evidence="4" id="KW-0732">Signal</keyword>
<sequence>MIKTNLQTSERNNDTTRANPTATWCGHVHLRITGIFIPRYTVTAVGRHGSRTSNAPVVRHLAARRRSRCAAVGRLLLRPSAATDADRDDGALYLSPMIRDGRIDEARAACKVHLQTNNGAVAAVDSCAGYLTVDEAHDSNLFFWFFPAANRTSGDAPVVLWLQGGPGAPSLYSVFNEHGPFAVDAAGGLLPRRYAWTSTHSMLYVDNPVGVGYSFTGDEEGYSGNQTAVARNMYAALVQFFALFPEYRDNEFYAAGESYAGKYVPAVSYAIHQNNPGAQVKINLKGLAIGNGLIDPVNQMVYSDFLFQYGLIDEDGKRLFKEQEDLARDRIASGDYRAAYDAMTKMMITTPSLYRQLTGMRNIYNVVWNKNPIPYEGGLWDRYVQRQGRAALHVGRRPWSSVDVVYDRLKYDIPLSVAPWLAELLDAGRYRVLLYSGQLDAIVPYRGTVNVARALRWTGAEQFRNATRSIWRPDCSPQCSVSEVAGYVTAYGPLTVLLVRNAGHMVPYDQPAWALDMIDRFTSGKPFH</sequence>
<dbReference type="InterPro" id="IPR001563">
    <property type="entry name" value="Peptidase_S10"/>
</dbReference>
<dbReference type="EMBL" id="VYZN01000014">
    <property type="protein sequence ID" value="KAE9539548.1"/>
    <property type="molecule type" value="Genomic_DNA"/>
</dbReference>
<evidence type="ECO:0000256" key="5">
    <source>
        <dbReference type="ARBA" id="ARBA00022801"/>
    </source>
</evidence>
<keyword evidence="2" id="KW-0121">Carboxypeptidase</keyword>
<dbReference type="PANTHER" id="PTHR11802">
    <property type="entry name" value="SERINE PROTEASE FAMILY S10 SERINE CARBOXYPEPTIDASE"/>
    <property type="match status" value="1"/>
</dbReference>
<dbReference type="Gene3D" id="3.40.50.1820">
    <property type="entry name" value="alpha/beta hydrolase"/>
    <property type="match status" value="1"/>
</dbReference>
<proteinExistence type="inferred from homology"/>
<organism evidence="7 8">
    <name type="scientific">Aphis glycines</name>
    <name type="common">Soybean aphid</name>
    <dbReference type="NCBI Taxonomy" id="307491"/>
    <lineage>
        <taxon>Eukaryota</taxon>
        <taxon>Metazoa</taxon>
        <taxon>Ecdysozoa</taxon>
        <taxon>Arthropoda</taxon>
        <taxon>Hexapoda</taxon>
        <taxon>Insecta</taxon>
        <taxon>Pterygota</taxon>
        <taxon>Neoptera</taxon>
        <taxon>Paraneoptera</taxon>
        <taxon>Hemiptera</taxon>
        <taxon>Sternorrhyncha</taxon>
        <taxon>Aphidomorpha</taxon>
        <taxon>Aphidoidea</taxon>
        <taxon>Aphididae</taxon>
        <taxon>Aphidini</taxon>
        <taxon>Aphis</taxon>
        <taxon>Aphis</taxon>
    </lineage>
</organism>
<keyword evidence="8" id="KW-1185">Reference proteome</keyword>
<evidence type="ECO:0000256" key="3">
    <source>
        <dbReference type="ARBA" id="ARBA00022670"/>
    </source>
</evidence>
<dbReference type="Pfam" id="PF00450">
    <property type="entry name" value="Peptidase_S10"/>
    <property type="match status" value="1"/>
</dbReference>
<evidence type="ECO:0000256" key="6">
    <source>
        <dbReference type="ARBA" id="ARBA00023180"/>
    </source>
</evidence>
<gene>
    <name evidence="7" type="ORF">AGLY_004800</name>
</gene>
<accession>A0A6G0TUX7</accession>
<dbReference type="GO" id="GO:0006508">
    <property type="term" value="P:proteolysis"/>
    <property type="evidence" value="ECO:0007669"/>
    <property type="project" value="UniProtKB-KW"/>
</dbReference>
<dbReference type="GO" id="GO:0004185">
    <property type="term" value="F:serine-type carboxypeptidase activity"/>
    <property type="evidence" value="ECO:0007669"/>
    <property type="project" value="InterPro"/>
</dbReference>
<protein>
    <recommendedName>
        <fullName evidence="9">Carboxypeptidase</fullName>
    </recommendedName>
</protein>
<evidence type="ECO:0000313" key="7">
    <source>
        <dbReference type="EMBL" id="KAE9539548.1"/>
    </source>
</evidence>
<evidence type="ECO:0000313" key="8">
    <source>
        <dbReference type="Proteomes" id="UP000475862"/>
    </source>
</evidence>
<dbReference type="PROSITE" id="PS00560">
    <property type="entry name" value="CARBOXYPEPT_SER_HIS"/>
    <property type="match status" value="1"/>
</dbReference>
<dbReference type="SUPFAM" id="SSF53474">
    <property type="entry name" value="alpha/beta-Hydrolases"/>
    <property type="match status" value="1"/>
</dbReference>
<dbReference type="PANTHER" id="PTHR11802:SF472">
    <property type="entry name" value="SERINE CARBOXYPEPTIDASE CPVL-RELATED"/>
    <property type="match status" value="1"/>
</dbReference>
<comment type="caution">
    <text evidence="7">The sequence shown here is derived from an EMBL/GenBank/DDBJ whole genome shotgun (WGS) entry which is preliminary data.</text>
</comment>
<evidence type="ECO:0000256" key="1">
    <source>
        <dbReference type="ARBA" id="ARBA00009431"/>
    </source>
</evidence>
<dbReference type="InterPro" id="IPR029058">
    <property type="entry name" value="AB_hydrolase_fold"/>
</dbReference>
<evidence type="ECO:0000256" key="4">
    <source>
        <dbReference type="ARBA" id="ARBA00022729"/>
    </source>
</evidence>
<dbReference type="PRINTS" id="PR00724">
    <property type="entry name" value="CRBOXYPTASEC"/>
</dbReference>
<comment type="similarity">
    <text evidence="1">Belongs to the peptidase S10 family.</text>
</comment>
<keyword evidence="3" id="KW-0645">Protease</keyword>
<keyword evidence="5" id="KW-0378">Hydrolase</keyword>
<evidence type="ECO:0008006" key="9">
    <source>
        <dbReference type="Google" id="ProtNLM"/>
    </source>
</evidence>
<name>A0A6G0TUX7_APHGL</name>
<dbReference type="Proteomes" id="UP000475862">
    <property type="component" value="Unassembled WGS sequence"/>
</dbReference>
<dbReference type="OrthoDB" id="443318at2759"/>
<evidence type="ECO:0000256" key="2">
    <source>
        <dbReference type="ARBA" id="ARBA00022645"/>
    </source>
</evidence>
<dbReference type="InterPro" id="IPR033124">
    <property type="entry name" value="Ser_caboxypep_his_AS"/>
</dbReference>
<keyword evidence="6" id="KW-0325">Glycoprotein</keyword>